<dbReference type="RefSeq" id="WP_086435527.1">
    <property type="nucleotide sequence ID" value="NZ_FXWH01000004.1"/>
</dbReference>
<proteinExistence type="predicted"/>
<evidence type="ECO:0000313" key="1">
    <source>
        <dbReference type="EMBL" id="SMQ80769.1"/>
    </source>
</evidence>
<dbReference type="InterPro" id="IPR036768">
    <property type="entry name" value="PolIII_chi_sf"/>
</dbReference>
<dbReference type="PANTHER" id="PTHR38767:SF1">
    <property type="entry name" value="DNA POLYMERASE III SUBUNIT CHI"/>
    <property type="match status" value="1"/>
</dbReference>
<dbReference type="OrthoDB" id="5297568at2"/>
<dbReference type="Pfam" id="PF04364">
    <property type="entry name" value="DNA_pol3_chi"/>
    <property type="match status" value="1"/>
</dbReference>
<keyword evidence="2" id="KW-1185">Reference proteome</keyword>
<accession>A0A1Y6FYJ2</accession>
<dbReference type="GO" id="GO:0032298">
    <property type="term" value="P:positive regulation of DNA-templated DNA replication initiation"/>
    <property type="evidence" value="ECO:0007669"/>
    <property type="project" value="TreeGrafter"/>
</dbReference>
<sequence>MANGTFYLLDSLPPEQWLTFYCERVAEAWRQHRSVRVWCEDKQQALALDEKLWQHPADAFVPHNLLGEGPPGGAPVEICWASADAIKPRRVAAHLVLSTEVPNQLQGARHIIDRVPVTEADKQTARERYKAYRQMGFQLTTTPASLQANANQPQAD</sequence>
<protein>
    <submittedName>
        <fullName evidence="1">DNA polymerase III, chi subunit</fullName>
    </submittedName>
</protein>
<evidence type="ECO:0000313" key="2">
    <source>
        <dbReference type="Proteomes" id="UP000194450"/>
    </source>
</evidence>
<dbReference type="GO" id="GO:0006260">
    <property type="term" value="P:DNA replication"/>
    <property type="evidence" value="ECO:0007669"/>
    <property type="project" value="InterPro"/>
</dbReference>
<dbReference type="GO" id="GO:0003677">
    <property type="term" value="F:DNA binding"/>
    <property type="evidence" value="ECO:0007669"/>
    <property type="project" value="InterPro"/>
</dbReference>
<dbReference type="InterPro" id="IPR007459">
    <property type="entry name" value="DNA_pol3_chi"/>
</dbReference>
<name>A0A1Y6FYJ2_9GAMM</name>
<dbReference type="EMBL" id="FXWH01000004">
    <property type="protein sequence ID" value="SMQ80769.1"/>
    <property type="molecule type" value="Genomic_DNA"/>
</dbReference>
<dbReference type="SUPFAM" id="SSF102400">
    <property type="entry name" value="DNA polymerase III chi subunit"/>
    <property type="match status" value="1"/>
</dbReference>
<organism evidence="1 2">
    <name type="scientific">Pseudidiomarina planktonica</name>
    <dbReference type="NCBI Taxonomy" id="1323738"/>
    <lineage>
        <taxon>Bacteria</taxon>
        <taxon>Pseudomonadati</taxon>
        <taxon>Pseudomonadota</taxon>
        <taxon>Gammaproteobacteria</taxon>
        <taxon>Alteromonadales</taxon>
        <taxon>Idiomarinaceae</taxon>
        <taxon>Pseudidiomarina</taxon>
    </lineage>
</organism>
<dbReference type="GO" id="GO:0003887">
    <property type="term" value="F:DNA-directed DNA polymerase activity"/>
    <property type="evidence" value="ECO:0007669"/>
    <property type="project" value="InterPro"/>
</dbReference>
<dbReference type="Gene3D" id="3.40.50.10110">
    <property type="entry name" value="DNA polymerase III subunit chi"/>
    <property type="match status" value="1"/>
</dbReference>
<dbReference type="Proteomes" id="UP000194450">
    <property type="component" value="Unassembled WGS sequence"/>
</dbReference>
<dbReference type="PANTHER" id="PTHR38767">
    <property type="entry name" value="DNA POLYMERASE III SUBUNIT CHI"/>
    <property type="match status" value="1"/>
</dbReference>
<dbReference type="AlphaFoldDB" id="A0A1Y6FYJ2"/>
<reference evidence="2" key="1">
    <citation type="submission" date="2017-04" db="EMBL/GenBank/DDBJ databases">
        <authorList>
            <person name="Varghese N."/>
            <person name="Submissions S."/>
        </authorList>
    </citation>
    <scope>NUCLEOTIDE SEQUENCE [LARGE SCALE GENOMIC DNA]</scope>
</reference>
<gene>
    <name evidence="1" type="ORF">SAMN06297229_2390</name>
</gene>